<protein>
    <submittedName>
        <fullName evidence="2">Uncharacterized protein</fullName>
    </submittedName>
</protein>
<feature type="transmembrane region" description="Helical" evidence="1">
    <location>
        <begin position="145"/>
        <end position="164"/>
    </location>
</feature>
<evidence type="ECO:0000313" key="2">
    <source>
        <dbReference type="EMBL" id="KIL38725.1"/>
    </source>
</evidence>
<keyword evidence="1" id="KW-1133">Transmembrane helix</keyword>
<dbReference type="InterPro" id="IPR045723">
    <property type="entry name" value="DUF6077"/>
</dbReference>
<dbReference type="Proteomes" id="UP000031967">
    <property type="component" value="Unassembled WGS sequence"/>
</dbReference>
<dbReference type="EMBL" id="JXAK01000053">
    <property type="protein sequence ID" value="KIL38725.1"/>
    <property type="molecule type" value="Genomic_DNA"/>
</dbReference>
<name>A0ABR5ADQ5_9BACL</name>
<gene>
    <name evidence="2" type="ORF">SD70_24670</name>
</gene>
<organism evidence="2 3">
    <name type="scientific">Gordoniibacillus kamchatkensis</name>
    <dbReference type="NCBI Taxonomy" id="1590651"/>
    <lineage>
        <taxon>Bacteria</taxon>
        <taxon>Bacillati</taxon>
        <taxon>Bacillota</taxon>
        <taxon>Bacilli</taxon>
        <taxon>Bacillales</taxon>
        <taxon>Paenibacillaceae</taxon>
        <taxon>Gordoniibacillus</taxon>
    </lineage>
</organism>
<keyword evidence="1" id="KW-0812">Transmembrane</keyword>
<accession>A0ABR5ADQ5</accession>
<dbReference type="Pfam" id="PF19554">
    <property type="entry name" value="DUF6077"/>
    <property type="match status" value="1"/>
</dbReference>
<evidence type="ECO:0000313" key="3">
    <source>
        <dbReference type="Proteomes" id="UP000031967"/>
    </source>
</evidence>
<feature type="transmembrane region" description="Helical" evidence="1">
    <location>
        <begin position="176"/>
        <end position="197"/>
    </location>
</feature>
<feature type="transmembrane region" description="Helical" evidence="1">
    <location>
        <begin position="112"/>
        <end position="133"/>
    </location>
</feature>
<feature type="transmembrane region" description="Helical" evidence="1">
    <location>
        <begin position="25"/>
        <end position="57"/>
    </location>
</feature>
<sequence length="369" mass="42826">MLLNIVIPLLECYLVKYINTRKKKFLVIVAVINIAGISLSPTAIYICTFLIISFIVISYIKHREKKDICALFFSLIPVFVFALLIYRASLLYTAGWIVEEKNPFNFYTDLKLFVGSGVLFYLFLFSLPMFLLISKFKTAKYFISYYSFILFLLFINPITAKYIAKYFSSGQTYWRIFWLLPIGAALSYLGILGLVFTMKKLQIPFNKQIIFIVLYSIIIGISGKYVYSNNNNVLLINTPYKIPKDIVEVGSQIKTTKVIRIASGEEGAMYLRSINNQIELVYTRYSYMAGFLDPNSQEFKERVLLYEIVDGEVDNYNDLGYLLKKYDVNYLLVKKENKKLLNYLSAIKNNSIEIETEKYFLIKNNLINL</sequence>
<proteinExistence type="predicted"/>
<keyword evidence="1" id="KW-0472">Membrane</keyword>
<reference evidence="2 3" key="1">
    <citation type="submission" date="2014-12" db="EMBL/GenBank/DDBJ databases">
        <title>Draft genome sequence of Paenibacillus kamchatkensis strain B-2647.</title>
        <authorList>
            <person name="Karlyshev A.V."/>
            <person name="Kudryashova E.B."/>
        </authorList>
    </citation>
    <scope>NUCLEOTIDE SEQUENCE [LARGE SCALE GENOMIC DNA]</scope>
    <source>
        <strain evidence="2 3">VKM B-2647</strain>
    </source>
</reference>
<feature type="transmembrane region" description="Helical" evidence="1">
    <location>
        <begin position="209"/>
        <end position="227"/>
    </location>
</feature>
<feature type="transmembrane region" description="Helical" evidence="1">
    <location>
        <begin position="69"/>
        <end position="92"/>
    </location>
</feature>
<keyword evidence="3" id="KW-1185">Reference proteome</keyword>
<comment type="caution">
    <text evidence="2">The sequence shown here is derived from an EMBL/GenBank/DDBJ whole genome shotgun (WGS) entry which is preliminary data.</text>
</comment>
<evidence type="ECO:0000256" key="1">
    <source>
        <dbReference type="SAM" id="Phobius"/>
    </source>
</evidence>